<dbReference type="GO" id="GO:0016301">
    <property type="term" value="F:kinase activity"/>
    <property type="evidence" value="ECO:0007669"/>
    <property type="project" value="UniProtKB-KW"/>
</dbReference>
<dbReference type="PANTHER" id="PTHR48062">
    <property type="entry name" value="RECEPTOR-LIKE PROTEIN 14"/>
    <property type="match status" value="1"/>
</dbReference>
<dbReference type="GO" id="GO:0005886">
    <property type="term" value="C:plasma membrane"/>
    <property type="evidence" value="ECO:0007669"/>
    <property type="project" value="UniProtKB-SubCell"/>
</dbReference>
<dbReference type="InterPro" id="IPR032675">
    <property type="entry name" value="LRR_dom_sf"/>
</dbReference>
<proteinExistence type="inferred from homology"/>
<keyword evidence="4" id="KW-0433">Leucine-rich repeat</keyword>
<keyword evidence="5" id="KW-0812">Transmembrane</keyword>
<keyword evidence="7" id="KW-0677">Repeat</keyword>
<reference evidence="12" key="1">
    <citation type="journal article" date="2023" name="Science">
        <title>Elucidation of the pathway for biosynthesis of saponin adjuvants from the soapbark tree.</title>
        <authorList>
            <person name="Reed J."/>
            <person name="Orme A."/>
            <person name="El-Demerdash A."/>
            <person name="Owen C."/>
            <person name="Martin L.B.B."/>
            <person name="Misra R.C."/>
            <person name="Kikuchi S."/>
            <person name="Rejzek M."/>
            <person name="Martin A.C."/>
            <person name="Harkess A."/>
            <person name="Leebens-Mack J."/>
            <person name="Louveau T."/>
            <person name="Stephenson M.J."/>
            <person name="Osbourn A."/>
        </authorList>
    </citation>
    <scope>NUCLEOTIDE SEQUENCE</scope>
    <source>
        <strain evidence="12">S10</strain>
    </source>
</reference>
<dbReference type="PRINTS" id="PR00019">
    <property type="entry name" value="LEURICHRPT"/>
</dbReference>
<evidence type="ECO:0000256" key="5">
    <source>
        <dbReference type="ARBA" id="ARBA00022692"/>
    </source>
</evidence>
<keyword evidence="12" id="KW-0808">Transferase</keyword>
<dbReference type="Pfam" id="PF00560">
    <property type="entry name" value="LRR_1"/>
    <property type="match status" value="3"/>
</dbReference>
<evidence type="ECO:0000256" key="3">
    <source>
        <dbReference type="ARBA" id="ARBA00022475"/>
    </source>
</evidence>
<gene>
    <name evidence="12" type="ORF">O6P43_017994</name>
</gene>
<dbReference type="SUPFAM" id="SSF52058">
    <property type="entry name" value="L domain-like"/>
    <property type="match status" value="1"/>
</dbReference>
<accession>A0AAD7LSX5</accession>
<evidence type="ECO:0000256" key="2">
    <source>
        <dbReference type="ARBA" id="ARBA00009592"/>
    </source>
</evidence>
<keyword evidence="12" id="KW-0418">Kinase</keyword>
<evidence type="ECO:0000256" key="10">
    <source>
        <dbReference type="ARBA" id="ARBA00023180"/>
    </source>
</evidence>
<evidence type="ECO:0000313" key="13">
    <source>
        <dbReference type="Proteomes" id="UP001163823"/>
    </source>
</evidence>
<keyword evidence="6" id="KW-0732">Signal</keyword>
<keyword evidence="10" id="KW-0325">Glycoprotein</keyword>
<dbReference type="GO" id="GO:0012505">
    <property type="term" value="C:endomembrane system"/>
    <property type="evidence" value="ECO:0007669"/>
    <property type="project" value="UniProtKB-SubCell"/>
</dbReference>
<evidence type="ECO:0000256" key="1">
    <source>
        <dbReference type="ARBA" id="ARBA00004236"/>
    </source>
</evidence>
<organism evidence="12 13">
    <name type="scientific">Quillaja saponaria</name>
    <name type="common">Soap bark tree</name>
    <dbReference type="NCBI Taxonomy" id="32244"/>
    <lineage>
        <taxon>Eukaryota</taxon>
        <taxon>Viridiplantae</taxon>
        <taxon>Streptophyta</taxon>
        <taxon>Embryophyta</taxon>
        <taxon>Tracheophyta</taxon>
        <taxon>Spermatophyta</taxon>
        <taxon>Magnoliopsida</taxon>
        <taxon>eudicotyledons</taxon>
        <taxon>Gunneridae</taxon>
        <taxon>Pentapetalae</taxon>
        <taxon>rosids</taxon>
        <taxon>fabids</taxon>
        <taxon>Fabales</taxon>
        <taxon>Quillajaceae</taxon>
        <taxon>Quillaja</taxon>
    </lineage>
</organism>
<dbReference type="EMBL" id="JARAOO010000007">
    <property type="protein sequence ID" value="KAJ7962821.1"/>
    <property type="molecule type" value="Genomic_DNA"/>
</dbReference>
<comment type="caution">
    <text evidence="12">The sequence shown here is derived from an EMBL/GenBank/DDBJ whole genome shotgun (WGS) entry which is preliminary data.</text>
</comment>
<dbReference type="KEGG" id="qsa:O6P43_017994"/>
<evidence type="ECO:0000256" key="8">
    <source>
        <dbReference type="ARBA" id="ARBA00022989"/>
    </source>
</evidence>
<dbReference type="InterPro" id="IPR051502">
    <property type="entry name" value="RLP_Defense_Trigger"/>
</dbReference>
<keyword evidence="13" id="KW-1185">Reference proteome</keyword>
<keyword evidence="3" id="KW-1003">Cell membrane</keyword>
<dbReference type="Gene3D" id="3.80.10.10">
    <property type="entry name" value="Ribonuclease Inhibitor"/>
    <property type="match status" value="1"/>
</dbReference>
<keyword evidence="9" id="KW-0472">Membrane</keyword>
<comment type="subcellular location">
    <subcellularLocation>
        <location evidence="1">Cell membrane</location>
    </subcellularLocation>
    <subcellularLocation>
        <location evidence="11">Endomembrane system</location>
        <topology evidence="11">Single-pass membrane protein</topology>
    </subcellularLocation>
</comment>
<dbReference type="Proteomes" id="UP001163823">
    <property type="component" value="Chromosome 7"/>
</dbReference>
<dbReference type="InterPro" id="IPR001611">
    <property type="entry name" value="Leu-rich_rpt"/>
</dbReference>
<evidence type="ECO:0000256" key="4">
    <source>
        <dbReference type="ARBA" id="ARBA00022614"/>
    </source>
</evidence>
<protein>
    <submittedName>
        <fullName evidence="12">Leucine-rich receptor-like kinase family protein</fullName>
    </submittedName>
</protein>
<keyword evidence="12" id="KW-0675">Receptor</keyword>
<evidence type="ECO:0000256" key="11">
    <source>
        <dbReference type="ARBA" id="ARBA00037847"/>
    </source>
</evidence>
<name>A0AAD7LSX5_QUISA</name>
<dbReference type="AlphaFoldDB" id="A0AAD7LSX5"/>
<dbReference type="FunFam" id="3.80.10.10:FF:000111">
    <property type="entry name" value="LRR receptor-like serine/threonine-protein kinase ERECTA"/>
    <property type="match status" value="1"/>
</dbReference>
<evidence type="ECO:0000256" key="9">
    <source>
        <dbReference type="ARBA" id="ARBA00023136"/>
    </source>
</evidence>
<keyword evidence="8" id="KW-1133">Transmembrane helix</keyword>
<evidence type="ECO:0000256" key="7">
    <source>
        <dbReference type="ARBA" id="ARBA00022737"/>
    </source>
</evidence>
<dbReference type="PANTHER" id="PTHR48062:SF52">
    <property type="entry name" value="RECEPTOR-LIKE PROTEIN 8-RELATED"/>
    <property type="match status" value="1"/>
</dbReference>
<evidence type="ECO:0000256" key="6">
    <source>
        <dbReference type="ARBA" id="ARBA00022729"/>
    </source>
</evidence>
<comment type="similarity">
    <text evidence="2">Belongs to the RLP family.</text>
</comment>
<sequence length="130" mass="14160">MLSGLDLSCNELTGEIPVEIGDLQQIRALNLSHNHLSGSIPKSLSNLTQVESLDLSYNNLSGEIPSQLAELHYSAIFNLSYNNLSGITPTSGQFANFAGATLKVIPVFVCHCSRTVMTILLQLKMEKKKL</sequence>
<evidence type="ECO:0000313" key="12">
    <source>
        <dbReference type="EMBL" id="KAJ7962821.1"/>
    </source>
</evidence>